<sequence>MFDNSRVLVAESIVMLLKKIVFIDIINSLSLFKKIIYLSEGMIWKLRIYVLIL</sequence>
<organism evidence="1 2">
    <name type="scientific">Parvimonas micra ATCC 33270</name>
    <dbReference type="NCBI Taxonomy" id="411465"/>
    <lineage>
        <taxon>Bacteria</taxon>
        <taxon>Bacillati</taxon>
        <taxon>Bacillota</taxon>
        <taxon>Tissierellia</taxon>
        <taxon>Tissierellales</taxon>
        <taxon>Peptoniphilaceae</taxon>
        <taxon>Parvimonas</taxon>
    </lineage>
</organism>
<comment type="caution">
    <text evidence="1">The sequence shown here is derived from an EMBL/GenBank/DDBJ whole genome shotgun (WGS) entry which is preliminary data.</text>
</comment>
<dbReference type="HOGENOM" id="CLU_3064426_0_0_9"/>
<protein>
    <submittedName>
        <fullName evidence="1">Uncharacterized protein</fullName>
    </submittedName>
</protein>
<proteinExistence type="predicted"/>
<accession>A8SM88</accession>
<dbReference type="Proteomes" id="UP000003162">
    <property type="component" value="Unassembled WGS sequence"/>
</dbReference>
<dbReference type="EMBL" id="ABEE02000017">
    <property type="protein sequence ID" value="EDP23435.1"/>
    <property type="molecule type" value="Genomic_DNA"/>
</dbReference>
<gene>
    <name evidence="1" type="ORF">PEPMIC_01240</name>
</gene>
<dbReference type="AlphaFoldDB" id="A8SM88"/>
<reference evidence="1 2" key="2">
    <citation type="submission" date="2007-09" db="EMBL/GenBank/DDBJ databases">
        <authorList>
            <person name="Fulton L."/>
            <person name="Clifton S."/>
            <person name="Fulton B."/>
            <person name="Xu J."/>
            <person name="Minx P."/>
            <person name="Pepin K.H."/>
            <person name="Johnson M."/>
            <person name="Thiruvilangam P."/>
            <person name="Bhonagiri V."/>
            <person name="Nash W.E."/>
            <person name="Mardis E.R."/>
            <person name="Wilson R.K."/>
        </authorList>
    </citation>
    <scope>NUCLEOTIDE SEQUENCE [LARGE SCALE GENOMIC DNA]</scope>
    <source>
        <strain evidence="1 2">ATCC 33270</strain>
    </source>
</reference>
<reference evidence="1 2" key="1">
    <citation type="submission" date="2007-09" db="EMBL/GenBank/DDBJ databases">
        <title>Draft genome sequence of Peptostreptococcus micros (ATCC 33270).</title>
        <authorList>
            <person name="Sudarsanam P."/>
            <person name="Ley R."/>
            <person name="Guruge J."/>
            <person name="Turnbaugh P.J."/>
            <person name="Mahowald M."/>
            <person name="Liep D."/>
            <person name="Gordon J."/>
        </authorList>
    </citation>
    <scope>NUCLEOTIDE SEQUENCE [LARGE SCALE GENOMIC DNA]</scope>
    <source>
        <strain evidence="1 2">ATCC 33270</strain>
    </source>
</reference>
<evidence type="ECO:0000313" key="2">
    <source>
        <dbReference type="Proteomes" id="UP000003162"/>
    </source>
</evidence>
<name>A8SM88_9FIRM</name>
<evidence type="ECO:0000313" key="1">
    <source>
        <dbReference type="EMBL" id="EDP23435.1"/>
    </source>
</evidence>